<gene>
    <name evidence="2" type="ordered locus">plu1516</name>
</gene>
<dbReference type="CDD" id="cd00519">
    <property type="entry name" value="Lipase_3"/>
    <property type="match status" value="1"/>
</dbReference>
<protein>
    <submittedName>
        <fullName evidence="2">Photorhabdus luminescens subsp. laumondii TTO1 complete genome segment 6/17</fullName>
    </submittedName>
</protein>
<dbReference type="HOGENOM" id="CLU_743640_0_0_6"/>
<feature type="domain" description="Fungal lipase-type" evidence="1">
    <location>
        <begin position="98"/>
        <end position="257"/>
    </location>
</feature>
<dbReference type="AlphaFoldDB" id="Q7N6N0"/>
<accession>Q7N6N0</accession>
<proteinExistence type="predicted"/>
<sequence length="372" mass="41453">METKMTISLEDQKINLALGFIINSGSIITNQPEPAIVSENIQKSLANSKATANRFSIIWGPAVFRVGSVNNKTSVTDKKDDHVLFIVKDLKNPNDYRIVIRGSWSMTNWFDENFNVGTTENWSIWDSKAPKDAKISKGTHITLDYVINQIKSNNPPGYGESLIEAIDKIALEEGVHNITLTGHSLGGVMASTLGLYLKRRYIDKGNNNIRIHISSFAAPTAGNDVFASYSESVFNGTLLSSYESHFLRVHNRKDIVTLAWSVKGLEEIKVLYPISTLIVNGFISVVKDKNYTQLTPDLPFTAPDLKPSTGLIEKLVLQHIDAYAKEYGMSFIVVNDRANPPTDYDIVVINDGQSRNIRKLFSSIIQDEDNIQ</sequence>
<evidence type="ECO:0000259" key="1">
    <source>
        <dbReference type="Pfam" id="PF01764"/>
    </source>
</evidence>
<dbReference type="EMBL" id="BX571864">
    <property type="protein sequence ID" value="CAE13809.1"/>
    <property type="molecule type" value="Genomic_DNA"/>
</dbReference>
<dbReference type="PANTHER" id="PTHR45856:SF24">
    <property type="entry name" value="FUNGAL LIPASE-LIKE DOMAIN-CONTAINING PROTEIN"/>
    <property type="match status" value="1"/>
</dbReference>
<dbReference type="InterPro" id="IPR029058">
    <property type="entry name" value="AB_hydrolase_fold"/>
</dbReference>
<dbReference type="InterPro" id="IPR051218">
    <property type="entry name" value="Sec_MonoDiacylglyc_Lipase"/>
</dbReference>
<dbReference type="STRING" id="243265.plu1516"/>
<dbReference type="SUPFAM" id="SSF53474">
    <property type="entry name" value="alpha/beta-Hydrolases"/>
    <property type="match status" value="1"/>
</dbReference>
<dbReference type="KEGG" id="plu:plu1516"/>
<keyword evidence="3" id="KW-1185">Reference proteome</keyword>
<dbReference type="eggNOG" id="COG3675">
    <property type="taxonomic scope" value="Bacteria"/>
</dbReference>
<reference evidence="3" key="1">
    <citation type="journal article" date="2003" name="Nat. Biotechnol.">
        <title>The genome sequence of the entomopathogenic bacterium Photorhabdus luminescens.</title>
        <authorList>
            <person name="Duchaud E."/>
            <person name="Rusniok C."/>
            <person name="Frangeul L."/>
            <person name="Buchrieser C."/>
            <person name="Givaudan A."/>
            <person name="Taourit S."/>
            <person name="Bocs S."/>
            <person name="Boursaux-Eude C."/>
            <person name="Chandler M."/>
            <person name="Charles J.-F."/>
            <person name="Dassa E."/>
            <person name="Derose R."/>
            <person name="Derzelle S."/>
            <person name="Freyssinet G."/>
            <person name="Gaudriault S."/>
            <person name="Medigue C."/>
            <person name="Lanois A."/>
            <person name="Powell K."/>
            <person name="Siguier P."/>
            <person name="Vincent R."/>
            <person name="Wingate V."/>
            <person name="Zouine M."/>
            <person name="Glaser P."/>
            <person name="Boemare N."/>
            <person name="Danchin A."/>
            <person name="Kunst F."/>
        </authorList>
    </citation>
    <scope>NUCLEOTIDE SEQUENCE [LARGE SCALE GENOMIC DNA]</scope>
    <source>
        <strain evidence="3">DSM 15139 / CIP 105565 / TT01</strain>
    </source>
</reference>
<dbReference type="Pfam" id="PF01764">
    <property type="entry name" value="Lipase_3"/>
    <property type="match status" value="1"/>
</dbReference>
<dbReference type="InterPro" id="IPR002921">
    <property type="entry name" value="Fungal_lipase-type"/>
</dbReference>
<dbReference type="PANTHER" id="PTHR45856">
    <property type="entry name" value="ALPHA/BETA-HYDROLASES SUPERFAMILY PROTEIN"/>
    <property type="match status" value="1"/>
</dbReference>
<dbReference type="GO" id="GO:0006629">
    <property type="term" value="P:lipid metabolic process"/>
    <property type="evidence" value="ECO:0007669"/>
    <property type="project" value="InterPro"/>
</dbReference>
<organism evidence="2 3">
    <name type="scientific">Photorhabdus laumondii subsp. laumondii (strain DSM 15139 / CIP 105565 / TT01)</name>
    <name type="common">Photorhabdus luminescens subsp. laumondii</name>
    <dbReference type="NCBI Taxonomy" id="243265"/>
    <lineage>
        <taxon>Bacteria</taxon>
        <taxon>Pseudomonadati</taxon>
        <taxon>Pseudomonadota</taxon>
        <taxon>Gammaproteobacteria</taxon>
        <taxon>Enterobacterales</taxon>
        <taxon>Morganellaceae</taxon>
        <taxon>Photorhabdus</taxon>
    </lineage>
</organism>
<name>Q7N6N0_PHOLL</name>
<dbReference type="ESTHER" id="pholl-q7n6n0">
    <property type="family name" value="Lipase_3"/>
</dbReference>
<evidence type="ECO:0000313" key="2">
    <source>
        <dbReference type="EMBL" id="CAE13809.1"/>
    </source>
</evidence>
<dbReference type="Proteomes" id="UP000002514">
    <property type="component" value="Chromosome"/>
</dbReference>
<dbReference type="Gene3D" id="3.40.50.1820">
    <property type="entry name" value="alpha/beta hydrolase"/>
    <property type="match status" value="1"/>
</dbReference>
<evidence type="ECO:0000313" key="3">
    <source>
        <dbReference type="Proteomes" id="UP000002514"/>
    </source>
</evidence>